<evidence type="ECO:0000256" key="3">
    <source>
        <dbReference type="PROSITE-ProRule" id="PRU00024"/>
    </source>
</evidence>
<dbReference type="SMART" id="SM00336">
    <property type="entry name" value="BBOX"/>
    <property type="match status" value="1"/>
</dbReference>
<keyword evidence="4" id="KW-0175">Coiled coil</keyword>
<keyword evidence="1 3" id="KW-0863">Zinc-finger</keyword>
<accession>A0A8T2P8B5</accession>
<evidence type="ECO:0000256" key="4">
    <source>
        <dbReference type="SAM" id="Coils"/>
    </source>
</evidence>
<comment type="caution">
    <text evidence="7">The sequence shown here is derived from an EMBL/GenBank/DDBJ whole genome shotgun (WGS) entry which is preliminary data.</text>
</comment>
<evidence type="ECO:0000313" key="7">
    <source>
        <dbReference type="EMBL" id="KAG9348130.1"/>
    </source>
</evidence>
<dbReference type="AlphaFoldDB" id="A0A8T2P8B5"/>
<evidence type="ECO:0000256" key="2">
    <source>
        <dbReference type="ARBA" id="ARBA00022833"/>
    </source>
</evidence>
<dbReference type="EMBL" id="JAFBMS010000012">
    <property type="protein sequence ID" value="KAG9348130.1"/>
    <property type="molecule type" value="Genomic_DNA"/>
</dbReference>
<keyword evidence="8" id="KW-1185">Reference proteome</keyword>
<dbReference type="OrthoDB" id="426657at2759"/>
<dbReference type="SUPFAM" id="SSF57845">
    <property type="entry name" value="B-box zinc-binding domain"/>
    <property type="match status" value="1"/>
</dbReference>
<dbReference type="InterPro" id="IPR000315">
    <property type="entry name" value="Znf_B-box"/>
</dbReference>
<keyword evidence="1 3" id="KW-0479">Metal-binding</keyword>
<protein>
    <recommendedName>
        <fullName evidence="6">B box-type domain-containing protein</fullName>
    </recommendedName>
</protein>
<evidence type="ECO:0000256" key="1">
    <source>
        <dbReference type="ARBA" id="ARBA00022771"/>
    </source>
</evidence>
<feature type="coiled-coil region" evidence="4">
    <location>
        <begin position="156"/>
        <end position="230"/>
    </location>
</feature>
<evidence type="ECO:0000256" key="5">
    <source>
        <dbReference type="SAM" id="MobiDB-lite"/>
    </source>
</evidence>
<feature type="compositionally biased region" description="Polar residues" evidence="5">
    <location>
        <begin position="15"/>
        <end position="25"/>
    </location>
</feature>
<sequence>MSSPGSTRSMDESFSPESPESNASNRAGMCNSHEKPWVLYCRDSKEALCATCLTDRQQHKHGYETLEKGCKFEIEGVKKQVKKLMFILKKQVNTKAQVTKAKADVEDTFNLAKDTVTEYYRELQELIDQNMQQAFQLIQALRESSIQAMDQLLLDGEEQQQKSKQILETVEQLKKRQNTDFAVTLSDIKSLESEIEDIEDYHRNIVEDTFNLAKETVTEYYRELQELIEQNMQQAFQLIQAQRESTIQAMDQLLLDGEEQQQKSKQILETVEQLKKRQNTDFAVTLSLERTLLLMIRHLMEA</sequence>
<dbReference type="GO" id="GO:0008270">
    <property type="term" value="F:zinc ion binding"/>
    <property type="evidence" value="ECO:0007669"/>
    <property type="project" value="UniProtKB-KW"/>
</dbReference>
<evidence type="ECO:0000313" key="8">
    <source>
        <dbReference type="Proteomes" id="UP000824540"/>
    </source>
</evidence>
<dbReference type="PROSITE" id="PS50119">
    <property type="entry name" value="ZF_BBOX"/>
    <property type="match status" value="1"/>
</dbReference>
<feature type="region of interest" description="Disordered" evidence="5">
    <location>
        <begin position="1"/>
        <end position="27"/>
    </location>
</feature>
<dbReference type="Gene3D" id="3.30.160.60">
    <property type="entry name" value="Classic Zinc Finger"/>
    <property type="match status" value="1"/>
</dbReference>
<dbReference type="Proteomes" id="UP000824540">
    <property type="component" value="Unassembled WGS sequence"/>
</dbReference>
<keyword evidence="2" id="KW-0862">Zinc</keyword>
<name>A0A8T2P8B5_9TELE</name>
<proteinExistence type="predicted"/>
<dbReference type="Pfam" id="PF00643">
    <property type="entry name" value="zf-B_box"/>
    <property type="match status" value="1"/>
</dbReference>
<feature type="domain" description="B box-type" evidence="6">
    <location>
        <begin position="25"/>
        <end position="66"/>
    </location>
</feature>
<reference evidence="7" key="1">
    <citation type="thesis" date="2021" institute="BYU ScholarsArchive" country="Provo, UT, USA">
        <title>Applications of and Algorithms for Genome Assembly and Genomic Analyses with an Emphasis on Marine Teleosts.</title>
        <authorList>
            <person name="Pickett B.D."/>
        </authorList>
    </citation>
    <scope>NUCLEOTIDE SEQUENCE</scope>
    <source>
        <strain evidence="7">HI-2016</strain>
    </source>
</reference>
<organism evidence="7 8">
    <name type="scientific">Albula glossodonta</name>
    <name type="common">roundjaw bonefish</name>
    <dbReference type="NCBI Taxonomy" id="121402"/>
    <lineage>
        <taxon>Eukaryota</taxon>
        <taxon>Metazoa</taxon>
        <taxon>Chordata</taxon>
        <taxon>Craniata</taxon>
        <taxon>Vertebrata</taxon>
        <taxon>Euteleostomi</taxon>
        <taxon>Actinopterygii</taxon>
        <taxon>Neopterygii</taxon>
        <taxon>Teleostei</taxon>
        <taxon>Albuliformes</taxon>
        <taxon>Albulidae</taxon>
        <taxon>Albula</taxon>
    </lineage>
</organism>
<evidence type="ECO:0000259" key="6">
    <source>
        <dbReference type="PROSITE" id="PS50119"/>
    </source>
</evidence>
<gene>
    <name evidence="7" type="ORF">JZ751_004160</name>
</gene>